<dbReference type="PANTHER" id="PTHR39450:SF1">
    <property type="entry name" value="DUF1667 DOMAIN-CONTAINING PROTEIN"/>
    <property type="match status" value="1"/>
</dbReference>
<keyword evidence="2" id="KW-1185">Reference proteome</keyword>
<sequence>MIHNTRIICIGCPKGCGIDIKHNGKKIESVSGYSCKNGLEYAKNEFMEPKRILTSTVKVKSGELPYVPVKTKVPILKEKIFDCMKEISQLEVNSPVKIGAVIKADIARTGVDLIATRNIKYMKTD</sequence>
<reference evidence="1 2" key="1">
    <citation type="submission" date="2024-08" db="EMBL/GenBank/DDBJ databases">
        <title>Clostridium lapicellarii sp. nov., and Clostridium renhuaiense sp. nov., two species isolated from the mud in a fermentation cellar used for producing sauce-flavour Chinese liquors.</title>
        <authorList>
            <person name="Yang F."/>
            <person name="Wang H."/>
            <person name="Chen L.Q."/>
            <person name="Zhou N."/>
            <person name="Lu J.J."/>
            <person name="Pu X.X."/>
            <person name="Wan B."/>
            <person name="Wang L."/>
            <person name="Liu S.J."/>
        </authorList>
    </citation>
    <scope>NUCLEOTIDE SEQUENCE [LARGE SCALE GENOMIC DNA]</scope>
    <source>
        <strain evidence="1 2">MT-5</strain>
    </source>
</reference>
<dbReference type="EMBL" id="JBGEWD010000014">
    <property type="protein sequence ID" value="MEY8001167.1"/>
    <property type="molecule type" value="Genomic_DNA"/>
</dbReference>
<protein>
    <submittedName>
        <fullName evidence="1">DUF1667 domain-containing protein</fullName>
    </submittedName>
</protein>
<dbReference type="Gene3D" id="3.10.530.10">
    <property type="entry name" value="CPE0013-like"/>
    <property type="match status" value="1"/>
</dbReference>
<accession>A0ABV4BSZ5</accession>
<dbReference type="SUPFAM" id="SSF160148">
    <property type="entry name" value="CPE0013-like"/>
    <property type="match status" value="1"/>
</dbReference>
<dbReference type="RefSeq" id="WP_369705061.1">
    <property type="nucleotide sequence ID" value="NZ_JBGEWD010000014.1"/>
</dbReference>
<proteinExistence type="predicted"/>
<dbReference type="Pfam" id="PF07892">
    <property type="entry name" value="DUF1667"/>
    <property type="match status" value="1"/>
</dbReference>
<name>A0ABV4BSZ5_9CLOT</name>
<organism evidence="1 2">
    <name type="scientific">Clostridium moutaii</name>
    <dbReference type="NCBI Taxonomy" id="3240932"/>
    <lineage>
        <taxon>Bacteria</taxon>
        <taxon>Bacillati</taxon>
        <taxon>Bacillota</taxon>
        <taxon>Clostridia</taxon>
        <taxon>Eubacteriales</taxon>
        <taxon>Clostridiaceae</taxon>
        <taxon>Clostridium</taxon>
    </lineage>
</organism>
<evidence type="ECO:0000313" key="1">
    <source>
        <dbReference type="EMBL" id="MEY8001167.1"/>
    </source>
</evidence>
<gene>
    <name evidence="1" type="ORF">AB8U03_13380</name>
</gene>
<comment type="caution">
    <text evidence="1">The sequence shown here is derived from an EMBL/GenBank/DDBJ whole genome shotgun (WGS) entry which is preliminary data.</text>
</comment>
<dbReference type="PANTHER" id="PTHR39450">
    <property type="entry name" value="MOLYBDOPTERIN OXIDOREDUCTASE, 4FE-4S CLUSTER-BINDING SUBUNIT"/>
    <property type="match status" value="1"/>
</dbReference>
<evidence type="ECO:0000313" key="2">
    <source>
        <dbReference type="Proteomes" id="UP001564657"/>
    </source>
</evidence>
<dbReference type="Proteomes" id="UP001564657">
    <property type="component" value="Unassembled WGS sequence"/>
</dbReference>
<dbReference type="InterPro" id="IPR036593">
    <property type="entry name" value="CPE0013-like_sf"/>
</dbReference>
<dbReference type="InterPro" id="IPR012460">
    <property type="entry name" value="DUF1667"/>
</dbReference>